<keyword evidence="2" id="KW-1185">Reference proteome</keyword>
<dbReference type="AlphaFoldDB" id="A0A1V4JYB3"/>
<evidence type="ECO:0000313" key="2">
    <source>
        <dbReference type="Proteomes" id="UP000190648"/>
    </source>
</evidence>
<gene>
    <name evidence="1" type="ORF">AV530_007585</name>
</gene>
<sequence>MGTNSVWCVHPSQQYEEGRLFILVLIKQVIIWKGLLLQKWHQIIFSKAASCITNRSSRIVPIVRECWLLWHFRYKARLVTRSLVPLMYKMKYKLLIRLYTKDQPFHSSNPKIYVLQSSFR</sequence>
<dbReference type="EMBL" id="LSYS01005497">
    <property type="protein sequence ID" value="OPJ77202.1"/>
    <property type="molecule type" value="Genomic_DNA"/>
</dbReference>
<organism evidence="1 2">
    <name type="scientific">Patagioenas fasciata monilis</name>
    <dbReference type="NCBI Taxonomy" id="372326"/>
    <lineage>
        <taxon>Eukaryota</taxon>
        <taxon>Metazoa</taxon>
        <taxon>Chordata</taxon>
        <taxon>Craniata</taxon>
        <taxon>Vertebrata</taxon>
        <taxon>Euteleostomi</taxon>
        <taxon>Archelosauria</taxon>
        <taxon>Archosauria</taxon>
        <taxon>Dinosauria</taxon>
        <taxon>Saurischia</taxon>
        <taxon>Theropoda</taxon>
        <taxon>Coelurosauria</taxon>
        <taxon>Aves</taxon>
        <taxon>Neognathae</taxon>
        <taxon>Neoaves</taxon>
        <taxon>Columbimorphae</taxon>
        <taxon>Columbiformes</taxon>
        <taxon>Columbidae</taxon>
        <taxon>Patagioenas</taxon>
    </lineage>
</organism>
<evidence type="ECO:0000313" key="1">
    <source>
        <dbReference type="EMBL" id="OPJ77202.1"/>
    </source>
</evidence>
<name>A0A1V4JYB3_PATFA</name>
<dbReference type="Proteomes" id="UP000190648">
    <property type="component" value="Unassembled WGS sequence"/>
</dbReference>
<protein>
    <submittedName>
        <fullName evidence="1">Uncharacterized protein</fullName>
    </submittedName>
</protein>
<reference evidence="1 2" key="1">
    <citation type="submission" date="2016-02" db="EMBL/GenBank/DDBJ databases">
        <title>Band-tailed pigeon sequencing and assembly.</title>
        <authorList>
            <person name="Soares A.E."/>
            <person name="Novak B.J."/>
            <person name="Rice E.S."/>
            <person name="O'Connell B."/>
            <person name="Chang D."/>
            <person name="Weber S."/>
            <person name="Shapiro B."/>
        </authorList>
    </citation>
    <scope>NUCLEOTIDE SEQUENCE [LARGE SCALE GENOMIC DNA]</scope>
    <source>
        <strain evidence="1">BTP2013</strain>
        <tissue evidence="1">Blood</tissue>
    </source>
</reference>
<proteinExistence type="predicted"/>
<accession>A0A1V4JYB3</accession>
<comment type="caution">
    <text evidence="1">The sequence shown here is derived from an EMBL/GenBank/DDBJ whole genome shotgun (WGS) entry which is preliminary data.</text>
</comment>